<dbReference type="Proteomes" id="UP000318538">
    <property type="component" value="Chromosome"/>
</dbReference>
<evidence type="ECO:0000313" key="1">
    <source>
        <dbReference type="EMBL" id="QDT04749.1"/>
    </source>
</evidence>
<protein>
    <submittedName>
        <fullName evidence="1">Uncharacterized protein</fullName>
    </submittedName>
</protein>
<organism evidence="1 2">
    <name type="scientific">Rubripirellula lacrimiformis</name>
    <dbReference type="NCBI Taxonomy" id="1930273"/>
    <lineage>
        <taxon>Bacteria</taxon>
        <taxon>Pseudomonadati</taxon>
        <taxon>Planctomycetota</taxon>
        <taxon>Planctomycetia</taxon>
        <taxon>Pirellulales</taxon>
        <taxon>Pirellulaceae</taxon>
        <taxon>Rubripirellula</taxon>
    </lineage>
</organism>
<dbReference type="AlphaFoldDB" id="A0A517NC98"/>
<reference evidence="1 2" key="1">
    <citation type="submission" date="2019-02" db="EMBL/GenBank/DDBJ databases">
        <title>Deep-cultivation of Planctomycetes and their phenomic and genomic characterization uncovers novel biology.</title>
        <authorList>
            <person name="Wiegand S."/>
            <person name="Jogler M."/>
            <person name="Boedeker C."/>
            <person name="Pinto D."/>
            <person name="Vollmers J."/>
            <person name="Rivas-Marin E."/>
            <person name="Kohn T."/>
            <person name="Peeters S.H."/>
            <person name="Heuer A."/>
            <person name="Rast P."/>
            <person name="Oberbeckmann S."/>
            <person name="Bunk B."/>
            <person name="Jeske O."/>
            <person name="Meyerdierks A."/>
            <person name="Storesund J.E."/>
            <person name="Kallscheuer N."/>
            <person name="Luecker S."/>
            <person name="Lage O.M."/>
            <person name="Pohl T."/>
            <person name="Merkel B.J."/>
            <person name="Hornburger P."/>
            <person name="Mueller R.-W."/>
            <person name="Bruemmer F."/>
            <person name="Labrenz M."/>
            <person name="Spormann A.M."/>
            <person name="Op den Camp H."/>
            <person name="Overmann J."/>
            <person name="Amann R."/>
            <person name="Jetten M.S.M."/>
            <person name="Mascher T."/>
            <person name="Medema M.H."/>
            <person name="Devos D.P."/>
            <person name="Kaster A.-K."/>
            <person name="Ovreas L."/>
            <person name="Rohde M."/>
            <person name="Galperin M.Y."/>
            <person name="Jogler C."/>
        </authorList>
    </citation>
    <scope>NUCLEOTIDE SEQUENCE [LARGE SCALE GENOMIC DNA]</scope>
    <source>
        <strain evidence="1 2">K22_7</strain>
    </source>
</reference>
<gene>
    <name evidence="1" type="ORF">K227x_31440</name>
</gene>
<name>A0A517NC98_9BACT</name>
<sequence>MGFRKEELRCTISYQPTMACPSHFPVLPIPQNGHSPKVMFATPNLVRFDRLSDLNIPVMCTGSIHTGDVFSAI</sequence>
<proteinExistence type="predicted"/>
<accession>A0A517NC98</accession>
<dbReference type="EMBL" id="CP036525">
    <property type="protein sequence ID" value="QDT04749.1"/>
    <property type="molecule type" value="Genomic_DNA"/>
</dbReference>
<keyword evidence="2" id="KW-1185">Reference proteome</keyword>
<evidence type="ECO:0000313" key="2">
    <source>
        <dbReference type="Proteomes" id="UP000318538"/>
    </source>
</evidence>
<dbReference type="KEGG" id="rlc:K227x_31440"/>